<organism evidence="2 3">
    <name type="scientific">Alteromonas alba</name>
    <dbReference type="NCBI Taxonomy" id="2079529"/>
    <lineage>
        <taxon>Bacteria</taxon>
        <taxon>Pseudomonadati</taxon>
        <taxon>Pseudomonadota</taxon>
        <taxon>Gammaproteobacteria</taxon>
        <taxon>Alteromonadales</taxon>
        <taxon>Alteromonadaceae</taxon>
        <taxon>Alteromonas/Salinimonas group</taxon>
        <taxon>Alteromonas</taxon>
    </lineage>
</organism>
<comment type="caution">
    <text evidence="2">The sequence shown here is derived from an EMBL/GenBank/DDBJ whole genome shotgun (WGS) entry which is preliminary data.</text>
</comment>
<evidence type="ECO:0000313" key="2">
    <source>
        <dbReference type="EMBL" id="PRO74274.1"/>
    </source>
</evidence>
<dbReference type="RefSeq" id="WP_105934023.1">
    <property type="nucleotide sequence ID" value="NZ_PVNP01000053.1"/>
</dbReference>
<dbReference type="InterPro" id="IPR016181">
    <property type="entry name" value="Acyl_CoA_acyltransferase"/>
</dbReference>
<evidence type="ECO:0000259" key="1">
    <source>
        <dbReference type="PROSITE" id="PS51186"/>
    </source>
</evidence>
<proteinExistence type="predicted"/>
<accession>A0A2S9VCW8</accession>
<sequence>MAYKVQQVLWQEACDQLKTLRKAVYVLEWQLPETTEFDDLDSKAAHVLLFSDQDTPIATGRLTPSGELGRIAVLPGHRTLAVYKLLFAALLKHAELQNIKQIQLQSELASVKFHQAKGFKPVGKVFMEAGIPMQKMVCNRQNFDIPDVRHIH</sequence>
<keyword evidence="3" id="KW-1185">Reference proteome</keyword>
<dbReference type="OrthoDB" id="9796171at2"/>
<dbReference type="GO" id="GO:0016747">
    <property type="term" value="F:acyltransferase activity, transferring groups other than amino-acyl groups"/>
    <property type="evidence" value="ECO:0007669"/>
    <property type="project" value="InterPro"/>
</dbReference>
<feature type="domain" description="N-acetyltransferase" evidence="1">
    <location>
        <begin position="3"/>
        <end position="138"/>
    </location>
</feature>
<dbReference type="Proteomes" id="UP000238949">
    <property type="component" value="Unassembled WGS sequence"/>
</dbReference>
<dbReference type="AlphaFoldDB" id="A0A2S9VCW8"/>
<dbReference type="Pfam" id="PF13673">
    <property type="entry name" value="Acetyltransf_10"/>
    <property type="match status" value="1"/>
</dbReference>
<evidence type="ECO:0000313" key="3">
    <source>
        <dbReference type="Proteomes" id="UP000238949"/>
    </source>
</evidence>
<dbReference type="SUPFAM" id="SSF55729">
    <property type="entry name" value="Acyl-CoA N-acyltransferases (Nat)"/>
    <property type="match status" value="1"/>
</dbReference>
<dbReference type="EMBL" id="PVNP01000053">
    <property type="protein sequence ID" value="PRO74274.1"/>
    <property type="molecule type" value="Genomic_DNA"/>
</dbReference>
<dbReference type="InterPro" id="IPR000182">
    <property type="entry name" value="GNAT_dom"/>
</dbReference>
<keyword evidence="2" id="KW-0808">Transferase</keyword>
<dbReference type="PROSITE" id="PS51186">
    <property type="entry name" value="GNAT"/>
    <property type="match status" value="1"/>
</dbReference>
<dbReference type="Gene3D" id="3.40.630.30">
    <property type="match status" value="1"/>
</dbReference>
<reference evidence="3" key="1">
    <citation type="journal article" date="2020" name="Int. J. Syst. Evol. Microbiol.">
        <title>Alteromonas alba sp. nov., a marine bacterium isolated from the seawater of the West Pacific Ocean.</title>
        <authorList>
            <person name="Sun C."/>
            <person name="Wu Y.-H."/>
            <person name="Xamxidin M."/>
            <person name="Cheng H."/>
            <person name="Xu X.-W."/>
        </authorList>
    </citation>
    <scope>NUCLEOTIDE SEQUENCE [LARGE SCALE GENOMIC DNA]</scope>
    <source>
        <strain evidence="3">190</strain>
    </source>
</reference>
<gene>
    <name evidence="2" type="ORF">C6Y40_07010</name>
</gene>
<protein>
    <submittedName>
        <fullName evidence="2">N-acetyltransferase</fullName>
    </submittedName>
</protein>
<name>A0A2S9VCW8_9ALTE</name>